<evidence type="ECO:0000313" key="1">
    <source>
        <dbReference type="EMBL" id="KAJ0081005.1"/>
    </source>
</evidence>
<keyword evidence="2" id="KW-1185">Reference proteome</keyword>
<dbReference type="Proteomes" id="UP001164250">
    <property type="component" value="Chromosome 12"/>
</dbReference>
<gene>
    <name evidence="1" type="ORF">Patl1_09982</name>
</gene>
<dbReference type="EMBL" id="CM047908">
    <property type="protein sequence ID" value="KAJ0081005.1"/>
    <property type="molecule type" value="Genomic_DNA"/>
</dbReference>
<protein>
    <submittedName>
        <fullName evidence="1">Uncharacterized protein</fullName>
    </submittedName>
</protein>
<proteinExistence type="predicted"/>
<sequence length="65" mass="6946">MVQLQPGRSGSSRAVSMQFSAPMLLAFIPVDQWVSAPASDLDPGEKLPSMYAFVGDAHDPTARIV</sequence>
<comment type="caution">
    <text evidence="1">The sequence shown here is derived from an EMBL/GenBank/DDBJ whole genome shotgun (WGS) entry which is preliminary data.</text>
</comment>
<organism evidence="1 2">
    <name type="scientific">Pistacia atlantica</name>
    <dbReference type="NCBI Taxonomy" id="434234"/>
    <lineage>
        <taxon>Eukaryota</taxon>
        <taxon>Viridiplantae</taxon>
        <taxon>Streptophyta</taxon>
        <taxon>Embryophyta</taxon>
        <taxon>Tracheophyta</taxon>
        <taxon>Spermatophyta</taxon>
        <taxon>Magnoliopsida</taxon>
        <taxon>eudicotyledons</taxon>
        <taxon>Gunneridae</taxon>
        <taxon>Pentapetalae</taxon>
        <taxon>rosids</taxon>
        <taxon>malvids</taxon>
        <taxon>Sapindales</taxon>
        <taxon>Anacardiaceae</taxon>
        <taxon>Pistacia</taxon>
    </lineage>
</organism>
<accession>A0ACC1A0M5</accession>
<reference evidence="2" key="1">
    <citation type="journal article" date="2023" name="G3 (Bethesda)">
        <title>Genome assembly and association tests identify interacting loci associated with vigor, precocity, and sex in interspecific pistachio rootstocks.</title>
        <authorList>
            <person name="Palmer W."/>
            <person name="Jacygrad E."/>
            <person name="Sagayaradj S."/>
            <person name="Cavanaugh K."/>
            <person name="Han R."/>
            <person name="Bertier L."/>
            <person name="Beede B."/>
            <person name="Kafkas S."/>
            <person name="Golino D."/>
            <person name="Preece J."/>
            <person name="Michelmore R."/>
        </authorList>
    </citation>
    <scope>NUCLEOTIDE SEQUENCE [LARGE SCALE GENOMIC DNA]</scope>
</reference>
<evidence type="ECO:0000313" key="2">
    <source>
        <dbReference type="Proteomes" id="UP001164250"/>
    </source>
</evidence>
<name>A0ACC1A0M5_9ROSI</name>